<keyword evidence="5 6" id="KW-0067">ATP-binding</keyword>
<dbReference type="FunFam" id="3.30.200.20:FF:000039">
    <property type="entry name" value="receptor-like protein kinase FERONIA"/>
    <property type="match status" value="1"/>
</dbReference>
<evidence type="ECO:0000259" key="8">
    <source>
        <dbReference type="PROSITE" id="PS50011"/>
    </source>
</evidence>
<dbReference type="PANTHER" id="PTHR27003:SF434">
    <property type="entry name" value="RECEPTOR-LIKE PROTEIN KINASE FERONIA"/>
    <property type="match status" value="1"/>
</dbReference>
<name>A0A978VI26_ZIZJJ</name>
<feature type="domain" description="Protein kinase" evidence="8">
    <location>
        <begin position="26"/>
        <end position="268"/>
    </location>
</feature>
<dbReference type="InterPro" id="IPR017441">
    <property type="entry name" value="Protein_kinase_ATP_BS"/>
</dbReference>
<accession>A0A978VI26</accession>
<evidence type="ECO:0000256" key="6">
    <source>
        <dbReference type="PROSITE-ProRule" id="PRU10141"/>
    </source>
</evidence>
<keyword evidence="3 6" id="KW-0547">Nucleotide-binding</keyword>
<dbReference type="InterPro" id="IPR000719">
    <property type="entry name" value="Prot_kinase_dom"/>
</dbReference>
<evidence type="ECO:0000256" key="1">
    <source>
        <dbReference type="ARBA" id="ARBA00022527"/>
    </source>
</evidence>
<feature type="binding site" evidence="6">
    <location>
        <position position="55"/>
    </location>
    <ligand>
        <name>ATP</name>
        <dbReference type="ChEBI" id="CHEBI:30616"/>
    </ligand>
</feature>
<evidence type="ECO:0000313" key="9">
    <source>
        <dbReference type="EMBL" id="KAH7532745.1"/>
    </source>
</evidence>
<proteinExistence type="predicted"/>
<dbReference type="EMBL" id="JAEACU010000004">
    <property type="protein sequence ID" value="KAH7532745.1"/>
    <property type="molecule type" value="Genomic_DNA"/>
</dbReference>
<evidence type="ECO:0000313" key="10">
    <source>
        <dbReference type="Proteomes" id="UP000813462"/>
    </source>
</evidence>
<evidence type="ECO:0000256" key="3">
    <source>
        <dbReference type="ARBA" id="ARBA00022741"/>
    </source>
</evidence>
<sequence>MQPGRLNASGLQVSRTFGLPVATNNFDDVFIVGHGGFGKVYKGYIDNGATCVAIKRLKPESSQGAHEFKTEIEMLSQLRHLHLVSLIGYCNDEHEMILVYEYMARGTLQEHLYNSDNPPLSWKQRSVDKKQMNLTEWARNCCHNGMLDEIVDKHLKDKIAPECLRKYGEIAINCLADNGSERPSMNDVMWSLEFALQLQQSAEENTSLNGQLTSEMKGEDEVPFINYSEDEGKFTCSREYMSELKSGETKTSSSEHSSETNQYNKGMS</sequence>
<dbReference type="SUPFAM" id="SSF56112">
    <property type="entry name" value="Protein kinase-like (PK-like)"/>
    <property type="match status" value="1"/>
</dbReference>
<gene>
    <name evidence="9" type="ORF">FEM48_Zijuj04G0054800</name>
</gene>
<protein>
    <recommendedName>
        <fullName evidence="8">Protein kinase domain-containing protein</fullName>
    </recommendedName>
</protein>
<dbReference type="InterPro" id="IPR045272">
    <property type="entry name" value="ANXUR1/2-like"/>
</dbReference>
<keyword evidence="2" id="KW-0808">Transferase</keyword>
<dbReference type="GO" id="GO:0004714">
    <property type="term" value="F:transmembrane receptor protein tyrosine kinase activity"/>
    <property type="evidence" value="ECO:0007669"/>
    <property type="project" value="InterPro"/>
</dbReference>
<evidence type="ECO:0000256" key="7">
    <source>
        <dbReference type="SAM" id="MobiDB-lite"/>
    </source>
</evidence>
<dbReference type="InterPro" id="IPR001245">
    <property type="entry name" value="Ser-Thr/Tyr_kinase_cat_dom"/>
</dbReference>
<dbReference type="PROSITE" id="PS00107">
    <property type="entry name" value="PROTEIN_KINASE_ATP"/>
    <property type="match status" value="1"/>
</dbReference>
<evidence type="ECO:0000256" key="4">
    <source>
        <dbReference type="ARBA" id="ARBA00022777"/>
    </source>
</evidence>
<keyword evidence="1" id="KW-0723">Serine/threonine-protein kinase</keyword>
<evidence type="ECO:0000256" key="2">
    <source>
        <dbReference type="ARBA" id="ARBA00022679"/>
    </source>
</evidence>
<dbReference type="GO" id="GO:0005886">
    <property type="term" value="C:plasma membrane"/>
    <property type="evidence" value="ECO:0007669"/>
    <property type="project" value="TreeGrafter"/>
</dbReference>
<keyword evidence="4" id="KW-0418">Kinase</keyword>
<dbReference type="GO" id="GO:0005524">
    <property type="term" value="F:ATP binding"/>
    <property type="evidence" value="ECO:0007669"/>
    <property type="project" value="UniProtKB-UniRule"/>
</dbReference>
<dbReference type="PANTHER" id="PTHR27003">
    <property type="entry name" value="OS07G0166700 PROTEIN"/>
    <property type="match status" value="1"/>
</dbReference>
<reference evidence="9" key="1">
    <citation type="journal article" date="2021" name="Front. Plant Sci.">
        <title>Chromosome-Scale Genome Assembly for Chinese Sour Jujube and Insights Into Its Genome Evolution and Domestication Signature.</title>
        <authorList>
            <person name="Shen L.-Y."/>
            <person name="Luo H."/>
            <person name="Wang X.-L."/>
            <person name="Wang X.-M."/>
            <person name="Qiu X.-J."/>
            <person name="Liu H."/>
            <person name="Zhou S.-S."/>
            <person name="Jia K.-H."/>
            <person name="Nie S."/>
            <person name="Bao Y.-T."/>
            <person name="Zhang R.-G."/>
            <person name="Yun Q.-Z."/>
            <person name="Chai Y.-H."/>
            <person name="Lu J.-Y."/>
            <person name="Li Y."/>
            <person name="Zhao S.-W."/>
            <person name="Mao J.-F."/>
            <person name="Jia S.-G."/>
            <person name="Mao Y.-M."/>
        </authorList>
    </citation>
    <scope>NUCLEOTIDE SEQUENCE</scope>
    <source>
        <strain evidence="9">AT0</strain>
        <tissue evidence="9">Leaf</tissue>
    </source>
</reference>
<comment type="caution">
    <text evidence="9">The sequence shown here is derived from an EMBL/GenBank/DDBJ whole genome shotgun (WGS) entry which is preliminary data.</text>
</comment>
<dbReference type="Pfam" id="PF07714">
    <property type="entry name" value="PK_Tyr_Ser-Thr"/>
    <property type="match status" value="1"/>
</dbReference>
<feature type="region of interest" description="Disordered" evidence="7">
    <location>
        <begin position="245"/>
        <end position="268"/>
    </location>
</feature>
<dbReference type="InterPro" id="IPR011009">
    <property type="entry name" value="Kinase-like_dom_sf"/>
</dbReference>
<organism evidence="9 10">
    <name type="scientific">Ziziphus jujuba var. spinosa</name>
    <dbReference type="NCBI Taxonomy" id="714518"/>
    <lineage>
        <taxon>Eukaryota</taxon>
        <taxon>Viridiplantae</taxon>
        <taxon>Streptophyta</taxon>
        <taxon>Embryophyta</taxon>
        <taxon>Tracheophyta</taxon>
        <taxon>Spermatophyta</taxon>
        <taxon>Magnoliopsida</taxon>
        <taxon>eudicotyledons</taxon>
        <taxon>Gunneridae</taxon>
        <taxon>Pentapetalae</taxon>
        <taxon>rosids</taxon>
        <taxon>fabids</taxon>
        <taxon>Rosales</taxon>
        <taxon>Rhamnaceae</taxon>
        <taxon>Paliureae</taxon>
        <taxon>Ziziphus</taxon>
    </lineage>
</organism>
<dbReference type="Gene3D" id="1.10.510.10">
    <property type="entry name" value="Transferase(Phosphotransferase) domain 1"/>
    <property type="match status" value="2"/>
</dbReference>
<evidence type="ECO:0000256" key="5">
    <source>
        <dbReference type="ARBA" id="ARBA00022840"/>
    </source>
</evidence>
<dbReference type="Proteomes" id="UP000813462">
    <property type="component" value="Unassembled WGS sequence"/>
</dbReference>
<dbReference type="GO" id="GO:0009506">
    <property type="term" value="C:plasmodesma"/>
    <property type="evidence" value="ECO:0007669"/>
    <property type="project" value="TreeGrafter"/>
</dbReference>
<dbReference type="GO" id="GO:0004674">
    <property type="term" value="F:protein serine/threonine kinase activity"/>
    <property type="evidence" value="ECO:0007669"/>
    <property type="project" value="UniProtKB-KW"/>
</dbReference>
<dbReference type="PROSITE" id="PS50011">
    <property type="entry name" value="PROTEIN_KINASE_DOM"/>
    <property type="match status" value="1"/>
</dbReference>
<dbReference type="AlphaFoldDB" id="A0A978VI26"/>